<evidence type="ECO:0000313" key="2">
    <source>
        <dbReference type="Proteomes" id="UP000886998"/>
    </source>
</evidence>
<dbReference type="EMBL" id="BMAV01023106">
    <property type="protein sequence ID" value="GFY78630.1"/>
    <property type="molecule type" value="Genomic_DNA"/>
</dbReference>
<dbReference type="Proteomes" id="UP000886998">
    <property type="component" value="Unassembled WGS sequence"/>
</dbReference>
<accession>A0A8X6YWN6</accession>
<reference evidence="1" key="1">
    <citation type="submission" date="2020-08" db="EMBL/GenBank/DDBJ databases">
        <title>Multicomponent nature underlies the extraordinary mechanical properties of spider dragline silk.</title>
        <authorList>
            <person name="Kono N."/>
            <person name="Nakamura H."/>
            <person name="Mori M."/>
            <person name="Yoshida Y."/>
            <person name="Ohtoshi R."/>
            <person name="Malay A.D."/>
            <person name="Moran D.A.P."/>
            <person name="Tomita M."/>
            <person name="Numata K."/>
            <person name="Arakawa K."/>
        </authorList>
    </citation>
    <scope>NUCLEOTIDE SEQUENCE</scope>
</reference>
<dbReference type="AlphaFoldDB" id="A0A8X6YWN6"/>
<sequence length="74" mass="8803">MLRLEIFRCDVNFEDAQYYPSLLTTCCGRVQKPDDFLTAMKEHPRSKQLFIVMRESGLERSVSFGMRLSFPRFY</sequence>
<name>A0A8X6YWN6_9ARAC</name>
<evidence type="ECO:0000313" key="1">
    <source>
        <dbReference type="EMBL" id="GFY78630.1"/>
    </source>
</evidence>
<protein>
    <submittedName>
        <fullName evidence="1">Uncharacterized protein</fullName>
    </submittedName>
</protein>
<comment type="caution">
    <text evidence="1">The sequence shown here is derived from an EMBL/GenBank/DDBJ whole genome shotgun (WGS) entry which is preliminary data.</text>
</comment>
<gene>
    <name evidence="1" type="ORF">TNIN_474791</name>
</gene>
<keyword evidence="2" id="KW-1185">Reference proteome</keyword>
<proteinExistence type="predicted"/>
<organism evidence="1 2">
    <name type="scientific">Trichonephila inaurata madagascariensis</name>
    <dbReference type="NCBI Taxonomy" id="2747483"/>
    <lineage>
        <taxon>Eukaryota</taxon>
        <taxon>Metazoa</taxon>
        <taxon>Ecdysozoa</taxon>
        <taxon>Arthropoda</taxon>
        <taxon>Chelicerata</taxon>
        <taxon>Arachnida</taxon>
        <taxon>Araneae</taxon>
        <taxon>Araneomorphae</taxon>
        <taxon>Entelegynae</taxon>
        <taxon>Araneoidea</taxon>
        <taxon>Nephilidae</taxon>
        <taxon>Trichonephila</taxon>
        <taxon>Trichonephila inaurata</taxon>
    </lineage>
</organism>